<comment type="similarity">
    <text evidence="1">Belongs to the PstS family.</text>
</comment>
<feature type="domain" description="PBP" evidence="2">
    <location>
        <begin position="2"/>
        <end position="55"/>
    </location>
</feature>
<evidence type="ECO:0000256" key="1">
    <source>
        <dbReference type="ARBA" id="ARBA00008725"/>
    </source>
</evidence>
<evidence type="ECO:0000313" key="4">
    <source>
        <dbReference type="Proteomes" id="UP000652307"/>
    </source>
</evidence>
<evidence type="ECO:0000313" key="3">
    <source>
        <dbReference type="EMBL" id="MBE9391240.1"/>
    </source>
</evidence>
<dbReference type="PANTHER" id="PTHR42996">
    <property type="entry name" value="PHOSPHATE-BINDING PROTEIN PSTS"/>
    <property type="match status" value="1"/>
</dbReference>
<dbReference type="Gene3D" id="3.40.190.10">
    <property type="entry name" value="Periplasmic binding protein-like II"/>
    <property type="match status" value="1"/>
</dbReference>
<protein>
    <submittedName>
        <fullName evidence="3">Substrate-binding domain-containing protein</fullName>
    </submittedName>
</protein>
<accession>A0A843AIE4</accession>
<comment type="caution">
    <text evidence="3">The sequence shown here is derived from an EMBL/GenBank/DDBJ whole genome shotgun (WGS) entry which is preliminary data.</text>
</comment>
<sequence>MLAMIYNGTIEYWDDSAIKQVNPNLNLPHQKIFVVFRSDASGTQEIFTTYLNVAARSTGRPPSWVRLQTTQLRPLGGLPEVKVTRE</sequence>
<gene>
    <name evidence="3" type="ORF">IOK49_04020</name>
</gene>
<dbReference type="RefSeq" id="WP_193803653.1">
    <property type="nucleotide sequence ID" value="NZ_JADEZV010000002.1"/>
</dbReference>
<dbReference type="PANTHER" id="PTHR42996:SF1">
    <property type="entry name" value="PHOSPHATE-BINDING PROTEIN PSTS"/>
    <property type="match status" value="1"/>
</dbReference>
<reference evidence="3" key="1">
    <citation type="submission" date="2020-10" db="EMBL/GenBank/DDBJ databases">
        <title>Fervidococcus fontis strain 3639Fd - the first crenarchaeon capable of growth on lipids.</title>
        <authorList>
            <person name="Kochetkova T.V."/>
            <person name="Elcheninov A.G."/>
            <person name="Toschakov S.V."/>
            <person name="Kublanov I.V."/>
        </authorList>
    </citation>
    <scope>NUCLEOTIDE SEQUENCE</scope>
    <source>
        <strain evidence="3">3639Fd</strain>
    </source>
</reference>
<dbReference type="Proteomes" id="UP000652307">
    <property type="component" value="Unassembled WGS sequence"/>
</dbReference>
<dbReference type="EMBL" id="JADEZV010000002">
    <property type="protein sequence ID" value="MBE9391240.1"/>
    <property type="molecule type" value="Genomic_DNA"/>
</dbReference>
<dbReference type="InterPro" id="IPR050962">
    <property type="entry name" value="Phosphate-bind_PstS"/>
</dbReference>
<name>A0A843AIE4_9CREN</name>
<dbReference type="InterPro" id="IPR024370">
    <property type="entry name" value="PBP_domain"/>
</dbReference>
<dbReference type="AlphaFoldDB" id="A0A843AIE4"/>
<dbReference type="SUPFAM" id="SSF53850">
    <property type="entry name" value="Periplasmic binding protein-like II"/>
    <property type="match status" value="1"/>
</dbReference>
<proteinExistence type="inferred from homology"/>
<dbReference type="Pfam" id="PF12849">
    <property type="entry name" value="PBP_like_2"/>
    <property type="match status" value="1"/>
</dbReference>
<organism evidence="3 4">
    <name type="scientific">Fervidicoccus fontis</name>
    <dbReference type="NCBI Taxonomy" id="683846"/>
    <lineage>
        <taxon>Archaea</taxon>
        <taxon>Thermoproteota</taxon>
        <taxon>Thermoprotei</taxon>
        <taxon>Fervidicoccales</taxon>
        <taxon>Fervidicoccaceae</taxon>
        <taxon>Fervidicoccus</taxon>
    </lineage>
</organism>
<evidence type="ECO:0000259" key="2">
    <source>
        <dbReference type="Pfam" id="PF12849"/>
    </source>
</evidence>